<proteinExistence type="predicted"/>
<gene>
    <name evidence="1" type="ORF">GTO89_06210</name>
</gene>
<evidence type="ECO:0000313" key="2">
    <source>
        <dbReference type="Proteomes" id="UP000471031"/>
    </source>
</evidence>
<comment type="caution">
    <text evidence="1">The sequence shown here is derived from an EMBL/GenBank/DDBJ whole genome shotgun (WGS) entry which is preliminary data.</text>
</comment>
<evidence type="ECO:0000313" key="1">
    <source>
        <dbReference type="EMBL" id="MZP42631.1"/>
    </source>
</evidence>
<reference evidence="1 2" key="1">
    <citation type="submission" date="2020-01" db="EMBL/GenBank/DDBJ databases">
        <title>Whole genome sequence of Heliobacterium gestii DSM 11169.</title>
        <authorList>
            <person name="Kyndt J.A."/>
            <person name="Meyer T.E."/>
        </authorList>
    </citation>
    <scope>NUCLEOTIDE SEQUENCE [LARGE SCALE GENOMIC DNA]</scope>
    <source>
        <strain evidence="1 2">DSM 11169</strain>
    </source>
</reference>
<accession>A0A845LAN4</accession>
<name>A0A845LAN4_HELGE</name>
<dbReference type="OrthoDB" id="2989981at2"/>
<dbReference type="EMBL" id="WXEX01000004">
    <property type="protein sequence ID" value="MZP42631.1"/>
    <property type="molecule type" value="Genomic_DNA"/>
</dbReference>
<sequence length="77" mass="8957">MGSEGDEYLSLYPKLRKWVNKCVMCHSKGYNPDMPEDIYPRPSFAAKNLRFFFRAMEVNEDGLCEVCSKALKKKETD</sequence>
<organism evidence="1 2">
    <name type="scientific">Heliomicrobium gestii</name>
    <name type="common">Heliobacterium gestii</name>
    <dbReference type="NCBI Taxonomy" id="2699"/>
    <lineage>
        <taxon>Bacteria</taxon>
        <taxon>Bacillati</taxon>
        <taxon>Bacillota</taxon>
        <taxon>Clostridia</taxon>
        <taxon>Eubacteriales</taxon>
        <taxon>Heliobacteriaceae</taxon>
        <taxon>Heliomicrobium</taxon>
    </lineage>
</organism>
<dbReference type="Proteomes" id="UP000471031">
    <property type="component" value="Unassembled WGS sequence"/>
</dbReference>
<keyword evidence="2" id="KW-1185">Reference proteome</keyword>
<dbReference type="RefSeq" id="WP_161261191.1">
    <property type="nucleotide sequence ID" value="NZ_JAFBDC010000003.1"/>
</dbReference>
<dbReference type="AlphaFoldDB" id="A0A845LAN4"/>
<protein>
    <submittedName>
        <fullName evidence="1">Uncharacterized protein</fullName>
    </submittedName>
</protein>